<evidence type="ECO:0000256" key="6">
    <source>
        <dbReference type="ARBA" id="ARBA00022989"/>
    </source>
</evidence>
<dbReference type="OrthoDB" id="9813729at2"/>
<evidence type="ECO:0000256" key="7">
    <source>
        <dbReference type="ARBA" id="ARBA00023136"/>
    </source>
</evidence>
<keyword evidence="6 8" id="KW-1133">Transmembrane helix</keyword>
<dbReference type="GO" id="GO:0016763">
    <property type="term" value="F:pentosyltransferase activity"/>
    <property type="evidence" value="ECO:0007669"/>
    <property type="project" value="TreeGrafter"/>
</dbReference>
<dbReference type="PANTHER" id="PTHR33908:SF11">
    <property type="entry name" value="MEMBRANE PROTEIN"/>
    <property type="match status" value="1"/>
</dbReference>
<comment type="subcellular location">
    <subcellularLocation>
        <location evidence="1">Cell membrane</location>
        <topology evidence="1">Multi-pass membrane protein</topology>
    </subcellularLocation>
</comment>
<comment type="caution">
    <text evidence="10">The sequence shown here is derived from an EMBL/GenBank/DDBJ whole genome shotgun (WGS) entry which is preliminary data.</text>
</comment>
<dbReference type="Pfam" id="PF13231">
    <property type="entry name" value="PMT_2"/>
    <property type="match status" value="1"/>
</dbReference>
<feature type="transmembrane region" description="Helical" evidence="8">
    <location>
        <begin position="223"/>
        <end position="241"/>
    </location>
</feature>
<dbReference type="GO" id="GO:0005886">
    <property type="term" value="C:plasma membrane"/>
    <property type="evidence" value="ECO:0007669"/>
    <property type="project" value="UniProtKB-SubCell"/>
</dbReference>
<evidence type="ECO:0000259" key="9">
    <source>
        <dbReference type="Pfam" id="PF13231"/>
    </source>
</evidence>
<dbReference type="InterPro" id="IPR050297">
    <property type="entry name" value="LipidA_mod_glycosyltrf_83"/>
</dbReference>
<evidence type="ECO:0000256" key="8">
    <source>
        <dbReference type="SAM" id="Phobius"/>
    </source>
</evidence>
<dbReference type="PANTHER" id="PTHR33908">
    <property type="entry name" value="MANNOSYLTRANSFERASE YKCB-RELATED"/>
    <property type="match status" value="1"/>
</dbReference>
<feature type="transmembrane region" description="Helical" evidence="8">
    <location>
        <begin position="323"/>
        <end position="342"/>
    </location>
</feature>
<dbReference type="InterPro" id="IPR038731">
    <property type="entry name" value="RgtA/B/C-like"/>
</dbReference>
<feature type="transmembrane region" description="Helical" evidence="8">
    <location>
        <begin position="34"/>
        <end position="52"/>
    </location>
</feature>
<proteinExistence type="predicted"/>
<sequence length="547" mass="61944">MHHPNEPLKGNNEPKLLDRLISSFSFDSSLNSSYGLLLLTSVIALSQFLLHLGAMGSYGFHQDELLYITLGDHLSWGYRETPPFIALMSVIGEWLFGDSLIGVRLIPAFFAGGIVHLTGLIVIRLGGRYFAALIGCITVAFSSAFLATGALFIPQVFDEFFWLLCTYLVLCYLQGPKNYLLYLLGVAIGVGILVKYTLAVYLVGVVLGVLLNRESRRYFSSKTFLIPLFIAILILSPHMIWQVQNGFPAFLHLDELQHTQLVHVGRMDFVLQQIVSNGTGLFVWLGGLVYILFSKKLRPYLYFATGFMLVMLVLLVFRGKAYYAFGAFPPLFAVGGIFFEDILRRSGRAVKVSFVVYLLLPNLVLSLVVLPYLPIGYTSRVFKWTYDNWGLDFPLRWEDQKVHIVNQNYADMIGWEELAVKTSRFYKRMSTSDQRQTIILAEGYGAAAAFTYYARKHPLPKVVSLSSSFAMWAPEKITAKNLIFFSSEATPVMPSQGYTKFASIDNPYSRVFGRGIYFVSNVKKVTLNWYASEWSEKRLQNFDFRVE</sequence>
<keyword evidence="5 8" id="KW-0812">Transmembrane</keyword>
<evidence type="ECO:0000256" key="4">
    <source>
        <dbReference type="ARBA" id="ARBA00022679"/>
    </source>
</evidence>
<organism evidence="10 11">
    <name type="scientific">Pedobacter frigidisoli</name>
    <dbReference type="NCBI Taxonomy" id="2530455"/>
    <lineage>
        <taxon>Bacteria</taxon>
        <taxon>Pseudomonadati</taxon>
        <taxon>Bacteroidota</taxon>
        <taxon>Sphingobacteriia</taxon>
        <taxon>Sphingobacteriales</taxon>
        <taxon>Sphingobacteriaceae</taxon>
        <taxon>Pedobacter</taxon>
    </lineage>
</organism>
<keyword evidence="7 8" id="KW-0472">Membrane</keyword>
<keyword evidence="11" id="KW-1185">Reference proteome</keyword>
<accession>A0A4R0P2F5</accession>
<name>A0A4R0P2F5_9SPHI</name>
<evidence type="ECO:0000313" key="11">
    <source>
        <dbReference type="Proteomes" id="UP000291485"/>
    </source>
</evidence>
<evidence type="ECO:0000313" key="10">
    <source>
        <dbReference type="EMBL" id="TCD11005.1"/>
    </source>
</evidence>
<feature type="transmembrane region" description="Helical" evidence="8">
    <location>
        <begin position="300"/>
        <end position="317"/>
    </location>
</feature>
<protein>
    <submittedName>
        <fullName evidence="10">Glycosyltransferase family 39 protein</fullName>
    </submittedName>
</protein>
<dbReference type="EMBL" id="SJSN01000004">
    <property type="protein sequence ID" value="TCD11005.1"/>
    <property type="molecule type" value="Genomic_DNA"/>
</dbReference>
<feature type="transmembrane region" description="Helical" evidence="8">
    <location>
        <begin position="354"/>
        <end position="373"/>
    </location>
</feature>
<reference evidence="10 11" key="1">
    <citation type="submission" date="2019-02" db="EMBL/GenBank/DDBJ databases">
        <title>Pedobacter sp. RP-3-11 sp. nov., isolated from Arctic soil.</title>
        <authorList>
            <person name="Dahal R.H."/>
        </authorList>
    </citation>
    <scope>NUCLEOTIDE SEQUENCE [LARGE SCALE GENOMIC DNA]</scope>
    <source>
        <strain evidence="10 11">RP-3-11</strain>
    </source>
</reference>
<feature type="domain" description="Glycosyltransferase RgtA/B/C/D-like" evidence="9">
    <location>
        <begin position="81"/>
        <end position="241"/>
    </location>
</feature>
<evidence type="ECO:0000256" key="5">
    <source>
        <dbReference type="ARBA" id="ARBA00022692"/>
    </source>
</evidence>
<feature type="transmembrane region" description="Helical" evidence="8">
    <location>
        <begin position="274"/>
        <end position="293"/>
    </location>
</feature>
<keyword evidence="3" id="KW-0328">Glycosyltransferase</keyword>
<feature type="transmembrane region" description="Helical" evidence="8">
    <location>
        <begin position="105"/>
        <end position="123"/>
    </location>
</feature>
<dbReference type="GO" id="GO:0009103">
    <property type="term" value="P:lipopolysaccharide biosynthetic process"/>
    <property type="evidence" value="ECO:0007669"/>
    <property type="project" value="UniProtKB-ARBA"/>
</dbReference>
<evidence type="ECO:0000256" key="3">
    <source>
        <dbReference type="ARBA" id="ARBA00022676"/>
    </source>
</evidence>
<evidence type="ECO:0000256" key="2">
    <source>
        <dbReference type="ARBA" id="ARBA00022475"/>
    </source>
</evidence>
<evidence type="ECO:0000256" key="1">
    <source>
        <dbReference type="ARBA" id="ARBA00004651"/>
    </source>
</evidence>
<keyword evidence="4 10" id="KW-0808">Transferase</keyword>
<feature type="transmembrane region" description="Helical" evidence="8">
    <location>
        <begin position="181"/>
        <end position="211"/>
    </location>
</feature>
<dbReference type="AlphaFoldDB" id="A0A4R0P2F5"/>
<gene>
    <name evidence="10" type="ORF">EZ449_05760</name>
</gene>
<feature type="transmembrane region" description="Helical" evidence="8">
    <location>
        <begin position="129"/>
        <end position="153"/>
    </location>
</feature>
<dbReference type="RefSeq" id="WP_131557025.1">
    <property type="nucleotide sequence ID" value="NZ_SJSN01000004.1"/>
</dbReference>
<keyword evidence="2" id="KW-1003">Cell membrane</keyword>
<dbReference type="Proteomes" id="UP000291485">
    <property type="component" value="Unassembled WGS sequence"/>
</dbReference>